<evidence type="ECO:0000313" key="4">
    <source>
        <dbReference type="Proteomes" id="UP000245771"/>
    </source>
</evidence>
<feature type="signal peptide" evidence="2">
    <location>
        <begin position="1"/>
        <end position="24"/>
    </location>
</feature>
<keyword evidence="4" id="KW-1185">Reference proteome</keyword>
<gene>
    <name evidence="3" type="ORF">FA14DRAFT_154448</name>
</gene>
<name>A0A316VC17_9BASI</name>
<evidence type="ECO:0000256" key="1">
    <source>
        <dbReference type="SAM" id="MobiDB-lite"/>
    </source>
</evidence>
<organism evidence="3 4">
    <name type="scientific">Meira miltonrushii</name>
    <dbReference type="NCBI Taxonomy" id="1280837"/>
    <lineage>
        <taxon>Eukaryota</taxon>
        <taxon>Fungi</taxon>
        <taxon>Dikarya</taxon>
        <taxon>Basidiomycota</taxon>
        <taxon>Ustilaginomycotina</taxon>
        <taxon>Exobasidiomycetes</taxon>
        <taxon>Exobasidiales</taxon>
        <taxon>Brachybasidiaceae</taxon>
        <taxon>Meira</taxon>
    </lineage>
</organism>
<dbReference type="EMBL" id="KZ819603">
    <property type="protein sequence ID" value="PWN35020.1"/>
    <property type="molecule type" value="Genomic_DNA"/>
</dbReference>
<feature type="compositionally biased region" description="Polar residues" evidence="1">
    <location>
        <begin position="28"/>
        <end position="50"/>
    </location>
</feature>
<reference evidence="3 4" key="1">
    <citation type="journal article" date="2018" name="Mol. Biol. Evol.">
        <title>Broad Genomic Sampling Reveals a Smut Pathogenic Ancestry of the Fungal Clade Ustilaginomycotina.</title>
        <authorList>
            <person name="Kijpornyongpan T."/>
            <person name="Mondo S.J."/>
            <person name="Barry K."/>
            <person name="Sandor L."/>
            <person name="Lee J."/>
            <person name="Lipzen A."/>
            <person name="Pangilinan J."/>
            <person name="LaButti K."/>
            <person name="Hainaut M."/>
            <person name="Henrissat B."/>
            <person name="Grigoriev I.V."/>
            <person name="Spatafora J.W."/>
            <person name="Aime M.C."/>
        </authorList>
    </citation>
    <scope>NUCLEOTIDE SEQUENCE [LARGE SCALE GENOMIC DNA]</scope>
    <source>
        <strain evidence="3 4">MCA 3882</strain>
    </source>
</reference>
<evidence type="ECO:0000313" key="3">
    <source>
        <dbReference type="EMBL" id="PWN35020.1"/>
    </source>
</evidence>
<sequence>MKSFSTSAFSLLLIAVILMNALLAFSKAPNQNAPSPKNSAEPQHAQMSPSRQKRHTQVKVPVQWKRGTKKIPETNLKRSPEMVNMPKELKDGQSEQVQAGKRDPNSGKKKIAGHS</sequence>
<protein>
    <submittedName>
        <fullName evidence="3">Uncharacterized protein</fullName>
    </submittedName>
</protein>
<dbReference type="Proteomes" id="UP000245771">
    <property type="component" value="Unassembled WGS sequence"/>
</dbReference>
<feature type="region of interest" description="Disordered" evidence="1">
    <location>
        <begin position="28"/>
        <end position="115"/>
    </location>
</feature>
<dbReference type="GeneID" id="37019465"/>
<keyword evidence="2" id="KW-0732">Signal</keyword>
<feature type="chain" id="PRO_5016444412" evidence="2">
    <location>
        <begin position="25"/>
        <end position="115"/>
    </location>
</feature>
<feature type="compositionally biased region" description="Basic and acidic residues" evidence="1">
    <location>
        <begin position="70"/>
        <end position="80"/>
    </location>
</feature>
<accession>A0A316VC17</accession>
<evidence type="ECO:0000256" key="2">
    <source>
        <dbReference type="SAM" id="SignalP"/>
    </source>
</evidence>
<dbReference type="RefSeq" id="XP_025355322.1">
    <property type="nucleotide sequence ID" value="XM_025497684.1"/>
</dbReference>
<dbReference type="AlphaFoldDB" id="A0A316VC17"/>
<dbReference type="InParanoid" id="A0A316VC17"/>
<proteinExistence type="predicted"/>